<feature type="binding site" evidence="6 9">
    <location>
        <position position="276"/>
    </location>
    <ligand>
        <name>Ni(2+)</name>
        <dbReference type="ChEBI" id="CHEBI:49786"/>
        <label>2</label>
    </ligand>
</feature>
<evidence type="ECO:0000256" key="4">
    <source>
        <dbReference type="ARBA" id="ARBA00022801"/>
    </source>
</evidence>
<reference evidence="14 15" key="1">
    <citation type="submission" date="2022-06" db="EMBL/GenBank/DDBJ databases">
        <title>Staphylococcus hominis ShoR14 genome sequence.</title>
        <authorList>
            <person name="Yeo C.C."/>
            <person name="Chew C.H."/>
            <person name="Che Hamzah A.M."/>
            <person name="Al-Trad E.I."/>
        </authorList>
    </citation>
    <scope>NUCLEOTIDE SEQUENCE [LARGE SCALE GENOMIC DNA]</scope>
    <source>
        <strain evidence="14 15">ShoR14</strain>
    </source>
</reference>
<dbReference type="GO" id="GO:0043419">
    <property type="term" value="P:urea catabolic process"/>
    <property type="evidence" value="ECO:0007669"/>
    <property type="project" value="UniProtKB-UniRule"/>
</dbReference>
<evidence type="ECO:0000256" key="10">
    <source>
        <dbReference type="PIRSR" id="PIRSR611612-52"/>
    </source>
</evidence>
<feature type="binding site" evidence="6 9">
    <location>
        <position position="140"/>
    </location>
    <ligand>
        <name>Ni(2+)</name>
        <dbReference type="ChEBI" id="CHEBI:49786"/>
        <label>1</label>
    </ligand>
</feature>
<dbReference type="InterPro" id="IPR011059">
    <property type="entry name" value="Metal-dep_hydrolase_composite"/>
</dbReference>
<evidence type="ECO:0000256" key="7">
    <source>
        <dbReference type="NCBIfam" id="TIGR01792"/>
    </source>
</evidence>
<evidence type="ECO:0000256" key="5">
    <source>
        <dbReference type="ARBA" id="ARBA00047778"/>
    </source>
</evidence>
<feature type="binding site" evidence="6 11">
    <location>
        <position position="223"/>
    </location>
    <ligand>
        <name>substrate</name>
    </ligand>
</feature>
<dbReference type="PROSITE" id="PS51368">
    <property type="entry name" value="UREASE_3"/>
    <property type="match status" value="1"/>
</dbReference>
<feature type="active site" description="Proton donor" evidence="6 10">
    <location>
        <position position="324"/>
    </location>
</feature>
<dbReference type="HAMAP" id="MF_01953">
    <property type="entry name" value="Urease_alpha"/>
    <property type="match status" value="1"/>
</dbReference>
<keyword evidence="15" id="KW-1185">Reference proteome</keyword>
<comment type="pathway">
    <text evidence="1 6">Nitrogen metabolism; urea degradation; CO(2) and NH(3) from urea (urease route): step 1/1.</text>
</comment>
<dbReference type="PROSITE" id="PS01120">
    <property type="entry name" value="UREASE_1"/>
    <property type="match status" value="1"/>
</dbReference>
<evidence type="ECO:0000256" key="2">
    <source>
        <dbReference type="ARBA" id="ARBA00022596"/>
    </source>
</evidence>
<feature type="binding site" description="via carbamate group" evidence="6 9">
    <location>
        <position position="221"/>
    </location>
    <ligand>
        <name>Ni(2+)</name>
        <dbReference type="ChEBI" id="CHEBI:49786"/>
        <label>1</label>
    </ligand>
</feature>
<dbReference type="SUPFAM" id="SSF51338">
    <property type="entry name" value="Composite domain of metallo-dependent hydrolases"/>
    <property type="match status" value="1"/>
</dbReference>
<protein>
    <recommendedName>
        <fullName evidence="6 7">Urease subunit alpha</fullName>
        <ecNumber evidence="6 7">3.5.1.5</ecNumber>
    </recommendedName>
    <alternativeName>
        <fullName evidence="6">Urea amidohydrolase subunit alpha</fullName>
    </alternativeName>
</protein>
<name>A0A4Q9WR30_STAHO</name>
<comment type="subcellular location">
    <subcellularLocation>
        <location evidence="6 11">Cytoplasm</location>
    </subcellularLocation>
</comment>
<dbReference type="Pfam" id="PF01979">
    <property type="entry name" value="Amidohydro_1"/>
    <property type="match status" value="1"/>
</dbReference>
<evidence type="ECO:0000256" key="11">
    <source>
        <dbReference type="PROSITE-ProRule" id="PRU00700"/>
    </source>
</evidence>
<dbReference type="PROSITE" id="PS00145">
    <property type="entry name" value="UREASE_2"/>
    <property type="match status" value="1"/>
</dbReference>
<gene>
    <name evidence="6 14" type="primary">ureC</name>
    <name evidence="14" type="ORF">J7T32_005105</name>
</gene>
<accession>A0A4Q9WR30</accession>
<dbReference type="Gene3D" id="2.30.40.10">
    <property type="entry name" value="Urease, subunit C, domain 1"/>
    <property type="match status" value="1"/>
</dbReference>
<evidence type="ECO:0000256" key="12">
    <source>
        <dbReference type="RuleBase" id="RU000510"/>
    </source>
</evidence>
<dbReference type="Gene3D" id="3.20.20.140">
    <property type="entry name" value="Metal-dependent hydrolases"/>
    <property type="match status" value="1"/>
</dbReference>
<feature type="binding site" evidence="6 9">
    <location>
        <position position="364"/>
    </location>
    <ligand>
        <name>Ni(2+)</name>
        <dbReference type="ChEBI" id="CHEBI:49786"/>
        <label>1</label>
    </ligand>
</feature>
<dbReference type="RefSeq" id="WP_017175516.1">
    <property type="nucleotide sequence ID" value="NZ_CABMJU010000035.1"/>
</dbReference>
<dbReference type="InterPro" id="IPR011612">
    <property type="entry name" value="Urease_alpha_N_dom"/>
</dbReference>
<evidence type="ECO:0000313" key="15">
    <source>
        <dbReference type="Proteomes" id="UP000665944"/>
    </source>
</evidence>
<dbReference type="PANTHER" id="PTHR43440:SF1">
    <property type="entry name" value="UREASE"/>
    <property type="match status" value="1"/>
</dbReference>
<keyword evidence="3 6" id="KW-0479">Metal-binding</keyword>
<feature type="binding site" evidence="6 9">
    <location>
        <position position="250"/>
    </location>
    <ligand>
        <name>Ni(2+)</name>
        <dbReference type="ChEBI" id="CHEBI:49786"/>
        <label>2</label>
    </ligand>
</feature>
<dbReference type="EC" id="3.5.1.5" evidence="6 7"/>
<keyword evidence="2 6" id="KW-0533">Nickel</keyword>
<feature type="modified residue" description="N6-carboxylysine" evidence="6 8">
    <location>
        <position position="221"/>
    </location>
</feature>
<evidence type="ECO:0000313" key="14">
    <source>
        <dbReference type="EMBL" id="MCM5672147.1"/>
    </source>
</evidence>
<dbReference type="Proteomes" id="UP000665944">
    <property type="component" value="Unassembled WGS sequence"/>
</dbReference>
<dbReference type="CDD" id="cd00375">
    <property type="entry name" value="Urease_alpha"/>
    <property type="match status" value="1"/>
</dbReference>
<dbReference type="InterPro" id="IPR006680">
    <property type="entry name" value="Amidohydro-rel"/>
</dbReference>
<evidence type="ECO:0000256" key="13">
    <source>
        <dbReference type="RuleBase" id="RU004158"/>
    </source>
</evidence>
<dbReference type="InterPro" id="IPR017950">
    <property type="entry name" value="Urease_AS"/>
</dbReference>
<comment type="similarity">
    <text evidence="6 13">Belongs to the metallo-dependent hydrolases superfamily. Urease alpha subunit family.</text>
</comment>
<dbReference type="InterPro" id="IPR050112">
    <property type="entry name" value="Urease_alpha_subunit"/>
</dbReference>
<dbReference type="PANTHER" id="PTHR43440">
    <property type="entry name" value="UREASE"/>
    <property type="match status" value="1"/>
</dbReference>
<dbReference type="NCBIfam" id="TIGR01792">
    <property type="entry name" value="urease_alph"/>
    <property type="match status" value="1"/>
</dbReference>
<sequence length="571" mass="62070">MSFKMTQSQYTSLYGPTVGDAVRLGDTNLFATVEKDYANYGEEATFGGGKSIRDGMAQNPNVTRDDRKVADLVLTNALIIDYDKIVKADIGVKNGYIFAIGKAGNPDIMDNVDIIIGSTTDIISAEGKIVTAGGIDTHVHFINPEQAEVALESGVTTHIGGGTGASEGAKATTVTPGPWHIHRMLEAAEDLPINVGFTGKGQAVNHTALIEQIHAGVIGLKVHEDWGATPSALSHALDVADEFDVQIALHADTLNEAGFMEDTMAAVKDRVLHMYHTEGAGGGHAPDLIKSASYPNILPSSTNPTLPYTHNTVDEHLDMVMITHHLNASIPEDIAFADSRIRKETIAAEDVLQDMGVFSMVSSDSQAMGRVGEVITRTWQVAHRMKEQRGALEGDTDYNDNNRIKRYIAKYTINPAITHGISDYVGSIEKGKLADLVLWNPAFFGIKPELVVKGGLINSAVNGDANASIPTSEPMKYRKMYGQYGANKQHTAITFVSKTAYENGIYNQLNLERMVRPVHGIRNLTKKDMKNNDATPKLDVDPQTYEVFVDGEKITSEPATELPLAQRYFLF</sequence>
<evidence type="ECO:0000256" key="9">
    <source>
        <dbReference type="PIRSR" id="PIRSR611612-51"/>
    </source>
</evidence>
<comment type="cofactor">
    <cofactor evidence="6 9 12">
        <name>Ni cation</name>
        <dbReference type="ChEBI" id="CHEBI:25516"/>
    </cofactor>
    <text evidence="6 9 12">Binds 2 nickel ions per subunit.</text>
</comment>
<organism evidence="14 15">
    <name type="scientific">Staphylococcus hominis</name>
    <dbReference type="NCBI Taxonomy" id="1290"/>
    <lineage>
        <taxon>Bacteria</taxon>
        <taxon>Bacillati</taxon>
        <taxon>Bacillota</taxon>
        <taxon>Bacilli</taxon>
        <taxon>Bacillales</taxon>
        <taxon>Staphylococcaceae</taxon>
        <taxon>Staphylococcus</taxon>
    </lineage>
</organism>
<comment type="caution">
    <text evidence="14">The sequence shown here is derived from an EMBL/GenBank/DDBJ whole genome shotgun (WGS) entry which is preliminary data.</text>
</comment>
<dbReference type="InterPro" id="IPR005848">
    <property type="entry name" value="Urease_asu"/>
</dbReference>
<dbReference type="Pfam" id="PF00449">
    <property type="entry name" value="Urease_alpha"/>
    <property type="match status" value="1"/>
</dbReference>
<dbReference type="InterPro" id="IPR029754">
    <property type="entry name" value="Urease_Ni-bd"/>
</dbReference>
<dbReference type="GO" id="GO:0009039">
    <property type="term" value="F:urease activity"/>
    <property type="evidence" value="ECO:0007669"/>
    <property type="project" value="UniProtKB-UniRule"/>
</dbReference>
<comment type="catalytic activity">
    <reaction evidence="5 6 12">
        <text>urea + 2 H2O + H(+) = hydrogencarbonate + 2 NH4(+)</text>
        <dbReference type="Rhea" id="RHEA:20557"/>
        <dbReference type="ChEBI" id="CHEBI:15377"/>
        <dbReference type="ChEBI" id="CHEBI:15378"/>
        <dbReference type="ChEBI" id="CHEBI:16199"/>
        <dbReference type="ChEBI" id="CHEBI:17544"/>
        <dbReference type="ChEBI" id="CHEBI:28938"/>
        <dbReference type="EC" id="3.5.1.5"/>
    </reaction>
</comment>
<proteinExistence type="inferred from homology"/>
<dbReference type="EMBL" id="JAGHKT020000005">
    <property type="protein sequence ID" value="MCM5672147.1"/>
    <property type="molecule type" value="Genomic_DNA"/>
</dbReference>
<dbReference type="PRINTS" id="PR01752">
    <property type="entry name" value="UREASE"/>
</dbReference>
<dbReference type="GO" id="GO:0005737">
    <property type="term" value="C:cytoplasm"/>
    <property type="evidence" value="ECO:0007669"/>
    <property type="project" value="UniProtKB-SubCell"/>
</dbReference>
<dbReference type="InterPro" id="IPR017951">
    <property type="entry name" value="Urease_asu_c"/>
</dbReference>
<keyword evidence="4 6" id="KW-0378">Hydrolase</keyword>
<feature type="binding site" description="via carbamate group" evidence="6 9">
    <location>
        <position position="221"/>
    </location>
    <ligand>
        <name>Ni(2+)</name>
        <dbReference type="ChEBI" id="CHEBI:49786"/>
        <label>2</label>
    </ligand>
</feature>
<evidence type="ECO:0000256" key="1">
    <source>
        <dbReference type="ARBA" id="ARBA00004897"/>
    </source>
</evidence>
<evidence type="ECO:0000256" key="8">
    <source>
        <dbReference type="PIRSR" id="PIRSR611612-50"/>
    </source>
</evidence>
<dbReference type="SUPFAM" id="SSF51556">
    <property type="entry name" value="Metallo-dependent hydrolases"/>
    <property type="match status" value="1"/>
</dbReference>
<comment type="subunit">
    <text evidence="6">Heterotrimer of UreA (gamma), UreB (beta) and UreC (alpha) subunits. Three heterotrimers associate to form the active enzyme.</text>
</comment>
<comment type="PTM">
    <text evidence="6">Carboxylation allows a single lysine to coordinate two nickel ions.</text>
</comment>
<evidence type="ECO:0000256" key="6">
    <source>
        <dbReference type="HAMAP-Rule" id="MF_01953"/>
    </source>
</evidence>
<comment type="PTM">
    <text evidence="8">Carbamylation allows a single lysine to coordinate two nickel ions.</text>
</comment>
<dbReference type="NCBIfam" id="NF009686">
    <property type="entry name" value="PRK13207.1"/>
    <property type="match status" value="1"/>
</dbReference>
<dbReference type="GO" id="GO:0016151">
    <property type="term" value="F:nickel cation binding"/>
    <property type="evidence" value="ECO:0007669"/>
    <property type="project" value="UniProtKB-UniRule"/>
</dbReference>
<feature type="binding site" evidence="6 9">
    <location>
        <position position="138"/>
    </location>
    <ligand>
        <name>Ni(2+)</name>
        <dbReference type="ChEBI" id="CHEBI:49786"/>
        <label>1</label>
    </ligand>
</feature>
<keyword evidence="6 11" id="KW-0963">Cytoplasm</keyword>
<dbReference type="InterPro" id="IPR032466">
    <property type="entry name" value="Metal_Hydrolase"/>
</dbReference>
<evidence type="ECO:0000256" key="3">
    <source>
        <dbReference type="ARBA" id="ARBA00022723"/>
    </source>
</evidence>
<dbReference type="AlphaFoldDB" id="A0A4Q9WR30"/>